<dbReference type="Proteomes" id="UP000000390">
    <property type="component" value="Plasmid 2"/>
</dbReference>
<name>D8JCC4_HALJB</name>
<dbReference type="Proteomes" id="UP000011645">
    <property type="component" value="Unassembled WGS sequence"/>
</dbReference>
<dbReference type="KEGG" id="hje:HacjB3_18443"/>
<evidence type="ECO:0000313" key="3">
    <source>
        <dbReference type="Proteomes" id="UP000000390"/>
    </source>
</evidence>
<dbReference type="HOGENOM" id="CLU_2985555_0_0_2"/>
<evidence type="ECO:0000313" key="1">
    <source>
        <dbReference type="EMBL" id="ADJ17031.1"/>
    </source>
</evidence>
<proteinExistence type="predicted"/>
<accession>D8JCC4</accession>
<dbReference type="AlphaFoldDB" id="D8JCC4"/>
<dbReference type="EMBL" id="AOHV01000019">
    <property type="protein sequence ID" value="ELY38806.1"/>
    <property type="molecule type" value="Genomic_DNA"/>
</dbReference>
<sequence>MVSIVSLLVRLMQRYAIYLLLILRTLDSIFELTKLGIYSAAEMGPNLMPHQFLSDHI</sequence>
<gene>
    <name evidence="1" type="ordered locus">HacjB3_18443</name>
    <name evidence="2" type="ORF">C497_06474</name>
</gene>
<keyword evidence="4" id="KW-1185">Reference proteome</keyword>
<evidence type="ECO:0000313" key="4">
    <source>
        <dbReference type="Proteomes" id="UP000011645"/>
    </source>
</evidence>
<keyword evidence="1" id="KW-0614">Plasmid</keyword>
<dbReference type="EMBL" id="CP002064">
    <property type="protein sequence ID" value="ADJ17031.1"/>
    <property type="molecule type" value="Genomic_DNA"/>
</dbReference>
<reference evidence="2 4" key="2">
    <citation type="journal article" date="2014" name="PLoS Genet.">
        <title>Phylogenetically driven sequencing of extremely halophilic archaea reveals strategies for static and dynamic osmo-response.</title>
        <authorList>
            <person name="Becker E.A."/>
            <person name="Seitzer P.M."/>
            <person name="Tritt A."/>
            <person name="Larsen D."/>
            <person name="Krusor M."/>
            <person name="Yao A.I."/>
            <person name="Wu D."/>
            <person name="Madern D."/>
            <person name="Eisen J.A."/>
            <person name="Darling A.E."/>
            <person name="Facciotti M.T."/>
        </authorList>
    </citation>
    <scope>NUCLEOTIDE SEQUENCE [LARGE SCALE GENOMIC DNA]</scope>
    <source>
        <strain evidence="2">B3</strain>
        <strain evidence="4">DSM 18796 / CECT 7217 / JCM 14584 / KCTC 4019 / B3</strain>
    </source>
</reference>
<evidence type="ECO:0000313" key="2">
    <source>
        <dbReference type="EMBL" id="ELY38806.1"/>
    </source>
</evidence>
<organism evidence="1 3">
    <name type="scientific">Halalkalicoccus jeotgali (strain DSM 18796 / CECT 7217 / JCM 14584 / KCTC 4019 / B3)</name>
    <dbReference type="NCBI Taxonomy" id="795797"/>
    <lineage>
        <taxon>Archaea</taxon>
        <taxon>Methanobacteriati</taxon>
        <taxon>Methanobacteriota</taxon>
        <taxon>Stenosarchaea group</taxon>
        <taxon>Halobacteria</taxon>
        <taxon>Halobacteriales</taxon>
        <taxon>Halococcaceae</taxon>
        <taxon>Halalkalicoccus</taxon>
    </lineage>
</organism>
<reference evidence="1 3" key="1">
    <citation type="journal article" date="2010" name="J. Bacteriol.">
        <title>Complete genome sequence of Halalkalicoccus jeotgali B3(T), an extremely halophilic archaeon.</title>
        <authorList>
            <person name="Roh S.W."/>
            <person name="Nam Y.D."/>
            <person name="Nam S.H."/>
            <person name="Choi S.H."/>
            <person name="Park H.S."/>
            <person name="Bae J.W."/>
        </authorList>
    </citation>
    <scope>NUCLEOTIDE SEQUENCE [LARGE SCALE GENOMIC DNA]</scope>
    <source>
        <strain evidence="1">B3</strain>
        <strain evidence="3">DSM 18796 / CECT 7217 / JCM 14584 / KCTC 4019 / B3</strain>
        <plasmid evidence="3">2</plasmid>
    </source>
</reference>
<geneLocation type="plasmid" evidence="1 3">
    <name>2</name>
</geneLocation>
<protein>
    <submittedName>
        <fullName evidence="1">Uncharacterized protein</fullName>
    </submittedName>
</protein>